<keyword evidence="3" id="KW-0808">Transferase</keyword>
<gene>
    <name evidence="3" type="ORF">SAMN02910432_00666</name>
</gene>
<dbReference type="InterPro" id="IPR016843">
    <property type="entry name" value="S-AdoMet-dep_Ade-MeTrfase_prd"/>
</dbReference>
<name>A0A1I2QP86_9LACO</name>
<protein>
    <submittedName>
        <fullName evidence="3">Site-specific DNA-methyltransferase (Adenine-specific)</fullName>
    </submittedName>
</protein>
<evidence type="ECO:0000259" key="2">
    <source>
        <dbReference type="Pfam" id="PF21106"/>
    </source>
</evidence>
<dbReference type="RefSeq" id="WP_046921971.1">
    <property type="nucleotide sequence ID" value="NZ_AYYL01000061.1"/>
</dbReference>
<dbReference type="InterPro" id="IPR029063">
    <property type="entry name" value="SAM-dependent_MTases_sf"/>
</dbReference>
<evidence type="ECO:0000313" key="4">
    <source>
        <dbReference type="Proteomes" id="UP000182635"/>
    </source>
</evidence>
<organism evidence="3 4">
    <name type="scientific">Ligilactobacillus ruminis DSM 20403 = NBRC 102161</name>
    <dbReference type="NCBI Taxonomy" id="1423798"/>
    <lineage>
        <taxon>Bacteria</taxon>
        <taxon>Bacillati</taxon>
        <taxon>Bacillota</taxon>
        <taxon>Bacilli</taxon>
        <taxon>Lactobacillales</taxon>
        <taxon>Lactobacillaceae</taxon>
        <taxon>Ligilactobacillus</taxon>
    </lineage>
</organism>
<dbReference type="InterPro" id="IPR048375">
    <property type="entry name" value="YtxK-like_N"/>
</dbReference>
<dbReference type="PIRSF" id="PIRSF026567">
    <property type="entry name" value="Adenine_mtase_bact_prd"/>
    <property type="match status" value="1"/>
</dbReference>
<evidence type="ECO:0000259" key="1">
    <source>
        <dbReference type="Pfam" id="PF02384"/>
    </source>
</evidence>
<dbReference type="Pfam" id="PF02384">
    <property type="entry name" value="N6_Mtase"/>
    <property type="match status" value="1"/>
</dbReference>
<dbReference type="EMBL" id="FOPI01000009">
    <property type="protein sequence ID" value="SFG28047.1"/>
    <property type="molecule type" value="Genomic_DNA"/>
</dbReference>
<dbReference type="OrthoDB" id="9788159at2"/>
<reference evidence="4" key="1">
    <citation type="submission" date="2016-10" db="EMBL/GenBank/DDBJ databases">
        <authorList>
            <person name="Varghese N."/>
            <person name="Submissions S."/>
        </authorList>
    </citation>
    <scope>NUCLEOTIDE SEQUENCE [LARGE SCALE GENOMIC DNA]</scope>
    <source>
        <strain evidence="4">DSM 20403</strain>
    </source>
</reference>
<dbReference type="GO" id="GO:0008170">
    <property type="term" value="F:N-methyltransferase activity"/>
    <property type="evidence" value="ECO:0007669"/>
    <property type="project" value="InterPro"/>
</dbReference>
<dbReference type="InterPro" id="IPR003356">
    <property type="entry name" value="DNA_methylase_A-5"/>
</dbReference>
<sequence>MALADIEKQYDLMNEACELLQAKLQDDCLDALIENFDNLLNDGKVHVEDGIPDEKTASKLAEIYRAVHLDEISTEDRRLLLQLSLLTAYRKEKIQANHQMTPDSIGFLTAYLLQQVYEKKDETNFLDLCIGTGNLAAVVINALKNNGFKNIHGFGIDNDDTLLTIASIESQLCDLDLNLYHQDALDKSLIPQADVIVSDLPVGWYPLDERAEGYETHAKEGHSFVHFLLIEQALDNLKEGGIGMFLIPSSMFESKESLPLLKFIQKNGYLQSLINLPGAMFASKKSEKAILILQKKGAKSKQANPVLLGEFPLVKDTKNFEKFMAEVAVWKEKNF</sequence>
<feature type="domain" description="YtxK-like N-terminal helical" evidence="2">
    <location>
        <begin position="7"/>
        <end position="87"/>
    </location>
</feature>
<dbReference type="Proteomes" id="UP000182635">
    <property type="component" value="Unassembled WGS sequence"/>
</dbReference>
<dbReference type="SUPFAM" id="SSF53335">
    <property type="entry name" value="S-adenosyl-L-methionine-dependent methyltransferases"/>
    <property type="match status" value="1"/>
</dbReference>
<dbReference type="InterPro" id="IPR052933">
    <property type="entry name" value="DNA_Protect_Modify"/>
</dbReference>
<dbReference type="Gene3D" id="3.40.50.150">
    <property type="entry name" value="Vaccinia Virus protein VP39"/>
    <property type="match status" value="1"/>
</dbReference>
<dbReference type="GO" id="GO:0003677">
    <property type="term" value="F:DNA binding"/>
    <property type="evidence" value="ECO:0007669"/>
    <property type="project" value="InterPro"/>
</dbReference>
<feature type="domain" description="DNA methylase adenine-specific" evidence="1">
    <location>
        <begin position="97"/>
        <end position="307"/>
    </location>
</feature>
<proteinExistence type="predicted"/>
<evidence type="ECO:0000313" key="3">
    <source>
        <dbReference type="EMBL" id="SFG28047.1"/>
    </source>
</evidence>
<accession>A0A1I2QP86</accession>
<dbReference type="CDD" id="cd02440">
    <property type="entry name" value="AdoMet_MTases"/>
    <property type="match status" value="1"/>
</dbReference>
<dbReference type="AlphaFoldDB" id="A0A1I2QP86"/>
<keyword evidence="3" id="KW-0489">Methyltransferase</keyword>
<dbReference type="Gene3D" id="1.10.150.470">
    <property type="match status" value="1"/>
</dbReference>
<dbReference type="PANTHER" id="PTHR41313">
    <property type="entry name" value="ADENINE-SPECIFIC METHYLTRANSFERASE"/>
    <property type="match status" value="1"/>
</dbReference>
<dbReference type="Pfam" id="PF21106">
    <property type="entry name" value="YtxK_like"/>
    <property type="match status" value="1"/>
</dbReference>
<dbReference type="PANTHER" id="PTHR41313:SF1">
    <property type="entry name" value="DNA METHYLASE ADENINE-SPECIFIC DOMAIN-CONTAINING PROTEIN"/>
    <property type="match status" value="1"/>
</dbReference>
<dbReference type="GO" id="GO:0032259">
    <property type="term" value="P:methylation"/>
    <property type="evidence" value="ECO:0007669"/>
    <property type="project" value="UniProtKB-KW"/>
</dbReference>